<reference evidence="2 3" key="1">
    <citation type="submission" date="2023-01" db="EMBL/GenBank/DDBJ databases">
        <authorList>
            <person name="Whitehead M."/>
        </authorList>
    </citation>
    <scope>NUCLEOTIDE SEQUENCE [LARGE SCALE GENOMIC DNA]</scope>
</reference>
<feature type="region of interest" description="Disordered" evidence="1">
    <location>
        <begin position="207"/>
        <end position="226"/>
    </location>
</feature>
<dbReference type="AlphaFoldDB" id="A0AAV0WDB0"/>
<sequence>MCMPEDHGDAAVISYVDFFAATPVQPLPPTRPPYQHQLTLRHQRPVPSLTLAVVPETSASAPEDNATTVAATPKRAHRTLRCTCHNTPAAMRLGAKRHVTATDDVTLSIRLFITLSIAILATKLIADAVYSTGVHCSSVGNPHSHRAKRQLPPIEQGNMVIDSIFQIPIKTLSAVGTLIKTARPLVRRTRERIQQYYTGYQQQYSNGQQQYGNGQQQYGNGQQQYGNGLQQYGNGLQQYSNGQQYYSNGQQYYTSGQKRYSIGRVNSDPESRQDDREEFVHRPKRKQVTYRAGNDQPEGRRLYKSEVY</sequence>
<evidence type="ECO:0000313" key="3">
    <source>
        <dbReference type="Proteomes" id="UP001160148"/>
    </source>
</evidence>
<comment type="caution">
    <text evidence="2">The sequence shown here is derived from an EMBL/GenBank/DDBJ whole genome shotgun (WGS) entry which is preliminary data.</text>
</comment>
<accession>A0AAV0WDB0</accession>
<gene>
    <name evidence="2" type="ORF">MEUPH1_LOCUS9849</name>
</gene>
<dbReference type="Proteomes" id="UP001160148">
    <property type="component" value="Unassembled WGS sequence"/>
</dbReference>
<protein>
    <submittedName>
        <fullName evidence="2">Uncharacterized protein</fullName>
    </submittedName>
</protein>
<keyword evidence="3" id="KW-1185">Reference proteome</keyword>
<feature type="compositionally biased region" description="Basic and acidic residues" evidence="1">
    <location>
        <begin position="267"/>
        <end position="281"/>
    </location>
</feature>
<evidence type="ECO:0000256" key="1">
    <source>
        <dbReference type="SAM" id="MobiDB-lite"/>
    </source>
</evidence>
<evidence type="ECO:0000313" key="2">
    <source>
        <dbReference type="EMBL" id="CAI6353769.1"/>
    </source>
</evidence>
<proteinExistence type="predicted"/>
<feature type="region of interest" description="Disordered" evidence="1">
    <location>
        <begin position="257"/>
        <end position="282"/>
    </location>
</feature>
<organism evidence="2 3">
    <name type="scientific">Macrosiphum euphorbiae</name>
    <name type="common">potato aphid</name>
    <dbReference type="NCBI Taxonomy" id="13131"/>
    <lineage>
        <taxon>Eukaryota</taxon>
        <taxon>Metazoa</taxon>
        <taxon>Ecdysozoa</taxon>
        <taxon>Arthropoda</taxon>
        <taxon>Hexapoda</taxon>
        <taxon>Insecta</taxon>
        <taxon>Pterygota</taxon>
        <taxon>Neoptera</taxon>
        <taxon>Paraneoptera</taxon>
        <taxon>Hemiptera</taxon>
        <taxon>Sternorrhyncha</taxon>
        <taxon>Aphidomorpha</taxon>
        <taxon>Aphidoidea</taxon>
        <taxon>Aphididae</taxon>
        <taxon>Macrosiphini</taxon>
        <taxon>Macrosiphum</taxon>
    </lineage>
</organism>
<dbReference type="EMBL" id="CARXXK010000002">
    <property type="protein sequence ID" value="CAI6353769.1"/>
    <property type="molecule type" value="Genomic_DNA"/>
</dbReference>
<name>A0AAV0WDB0_9HEMI</name>